<dbReference type="PANTHER" id="PTHR30406">
    <property type="entry name" value="SULFATE TRANSPORT SYSTEM PERMEASE PROTEIN"/>
    <property type="match status" value="1"/>
</dbReference>
<dbReference type="EMBL" id="JAMXFA010000007">
    <property type="protein sequence ID" value="MCT7977375.1"/>
    <property type="molecule type" value="Genomic_DNA"/>
</dbReference>
<dbReference type="PROSITE" id="PS50928">
    <property type="entry name" value="ABC_TM1"/>
    <property type="match status" value="1"/>
</dbReference>
<keyword evidence="7 9" id="KW-0472">Membrane</keyword>
<evidence type="ECO:0000256" key="6">
    <source>
        <dbReference type="ARBA" id="ARBA00023032"/>
    </source>
</evidence>
<dbReference type="NCBIfam" id="TIGR02140">
    <property type="entry name" value="permease_CysW"/>
    <property type="match status" value="1"/>
</dbReference>
<dbReference type="InterPro" id="IPR011866">
    <property type="entry name" value="CysW_permease"/>
</dbReference>
<feature type="domain" description="ABC transmembrane type-1" evidence="10">
    <location>
        <begin position="71"/>
        <end position="278"/>
    </location>
</feature>
<accession>A0ABT2N7N0</accession>
<comment type="function">
    <text evidence="8">Part of the ABC transporter complex CysAWTP (TC 3.A.1.6.1) involved in sulfate/thiosulfate import. Probably responsible for the translocation of the substrate across the membrane.</text>
</comment>
<dbReference type="NCBIfam" id="TIGR00969">
    <property type="entry name" value="3a0106s02"/>
    <property type="match status" value="1"/>
</dbReference>
<feature type="transmembrane region" description="Helical" evidence="9">
    <location>
        <begin position="143"/>
        <end position="166"/>
    </location>
</feature>
<comment type="caution">
    <text evidence="11">The sequence shown here is derived from an EMBL/GenBank/DDBJ whole genome shotgun (WGS) entry which is preliminary data.</text>
</comment>
<feature type="transmembrane region" description="Helical" evidence="9">
    <location>
        <begin position="71"/>
        <end position="94"/>
    </location>
</feature>
<dbReference type="RefSeq" id="WP_261234920.1">
    <property type="nucleotide sequence ID" value="NZ_JAMXFA010000007.1"/>
</dbReference>
<reference evidence="11 12" key="1">
    <citation type="journal article" date="2022" name="Front. Microbiol.">
        <title>High genomic differentiation and limited gene flow indicate recent cryptic speciation within the genus Laspinema (cyanobacteria).</title>
        <authorList>
            <person name="Stanojkovic A."/>
            <person name="Skoupy S."/>
            <person name="Skaloud P."/>
            <person name="Dvorak P."/>
        </authorList>
    </citation>
    <scope>NUCLEOTIDE SEQUENCE [LARGE SCALE GENOMIC DNA]</scope>
    <source>
        <strain evidence="11 12">D3b</strain>
    </source>
</reference>
<proteinExistence type="predicted"/>
<evidence type="ECO:0000256" key="5">
    <source>
        <dbReference type="ARBA" id="ARBA00022989"/>
    </source>
</evidence>
<dbReference type="Proteomes" id="UP001525961">
    <property type="component" value="Unassembled WGS sequence"/>
</dbReference>
<evidence type="ECO:0000256" key="3">
    <source>
        <dbReference type="ARBA" id="ARBA00022448"/>
    </source>
</evidence>
<dbReference type="PANTHER" id="PTHR30406:SF1">
    <property type="entry name" value="SULFATE TRANSPORT SYSTEM PERMEASE PROTEIN CYSW"/>
    <property type="match status" value="1"/>
</dbReference>
<protein>
    <submittedName>
        <fullName evidence="11">Sulfate ABC transporter permease subunit CysW</fullName>
    </submittedName>
</protein>
<dbReference type="SUPFAM" id="SSF161098">
    <property type="entry name" value="MetI-like"/>
    <property type="match status" value="1"/>
</dbReference>
<keyword evidence="12" id="KW-1185">Reference proteome</keyword>
<evidence type="ECO:0000256" key="2">
    <source>
        <dbReference type="ARBA" id="ARBA00011779"/>
    </source>
</evidence>
<dbReference type="InterPro" id="IPR005667">
    <property type="entry name" value="Sulph_transpt2"/>
</dbReference>
<evidence type="ECO:0000313" key="11">
    <source>
        <dbReference type="EMBL" id="MCT7977375.1"/>
    </source>
</evidence>
<keyword evidence="4 9" id="KW-0812">Transmembrane</keyword>
<name>A0ABT2N7N0_9CYAN</name>
<feature type="transmembrane region" description="Helical" evidence="9">
    <location>
        <begin position="26"/>
        <end position="51"/>
    </location>
</feature>
<evidence type="ECO:0000256" key="1">
    <source>
        <dbReference type="ARBA" id="ARBA00004141"/>
    </source>
</evidence>
<keyword evidence="3" id="KW-0813">Transport</keyword>
<evidence type="ECO:0000256" key="8">
    <source>
        <dbReference type="ARBA" id="ARBA00025323"/>
    </source>
</evidence>
<gene>
    <name evidence="11" type="primary">cysW</name>
    <name evidence="11" type="ORF">NG792_06630</name>
</gene>
<dbReference type="InterPro" id="IPR035906">
    <property type="entry name" value="MetI-like_sf"/>
</dbReference>
<feature type="transmembrane region" description="Helical" evidence="9">
    <location>
        <begin position="106"/>
        <end position="131"/>
    </location>
</feature>
<feature type="transmembrane region" description="Helical" evidence="9">
    <location>
        <begin position="255"/>
        <end position="277"/>
    </location>
</feature>
<dbReference type="Gene3D" id="1.10.3720.10">
    <property type="entry name" value="MetI-like"/>
    <property type="match status" value="1"/>
</dbReference>
<dbReference type="InterPro" id="IPR000515">
    <property type="entry name" value="MetI-like"/>
</dbReference>
<evidence type="ECO:0000259" key="10">
    <source>
        <dbReference type="PROSITE" id="PS50928"/>
    </source>
</evidence>
<evidence type="ECO:0000256" key="7">
    <source>
        <dbReference type="ARBA" id="ARBA00023136"/>
    </source>
</evidence>
<sequence>MLKSISDQPVEKSGNSKKQEQWVPRIAIGVAIAYLGLVLFIPALNVFYQAFRNGFGPFFTNFKDHDFLEAIKLTVIVAAIVLPINTVFGLCAAWAIARHKIPGRAFIVSIIDLPFSISPVVAGLMIVLLYGRNGWFGPLIQSANLQIIFALPGIILASLFVTLPFVARSVIPVLEETGPEQEEAAKTLGANDWQIFWRITLPNIRWGLMYGVILTNARAMGEFGAVAVVSGNLIGKTQTLPLFVEEAYKQYQTQSAFSAAALLACLGLISLVAKEILERQQGSLRRSGPRKA</sequence>
<feature type="transmembrane region" description="Helical" evidence="9">
    <location>
        <begin position="208"/>
        <end position="235"/>
    </location>
</feature>
<comment type="subunit">
    <text evidence="2">The complex is composed of two ATP-binding proteins (CysA), two transmembrane proteins (CysT and CysW) and a solute-binding protein (CysP).</text>
</comment>
<keyword evidence="6" id="KW-0764">Sulfate transport</keyword>
<dbReference type="CDD" id="cd06261">
    <property type="entry name" value="TM_PBP2"/>
    <property type="match status" value="1"/>
</dbReference>
<evidence type="ECO:0000313" key="12">
    <source>
        <dbReference type="Proteomes" id="UP001525961"/>
    </source>
</evidence>
<evidence type="ECO:0000256" key="9">
    <source>
        <dbReference type="SAM" id="Phobius"/>
    </source>
</evidence>
<keyword evidence="5 9" id="KW-1133">Transmembrane helix</keyword>
<comment type="subcellular location">
    <subcellularLocation>
        <location evidence="1">Membrane</location>
        <topology evidence="1">Multi-pass membrane protein</topology>
    </subcellularLocation>
</comment>
<dbReference type="Pfam" id="PF00528">
    <property type="entry name" value="BPD_transp_1"/>
    <property type="match status" value="1"/>
</dbReference>
<evidence type="ECO:0000256" key="4">
    <source>
        <dbReference type="ARBA" id="ARBA00022692"/>
    </source>
</evidence>
<organism evidence="11 12">
    <name type="scientific">Laspinema olomoucense D3b</name>
    <dbReference type="NCBI Taxonomy" id="2953688"/>
    <lineage>
        <taxon>Bacteria</taxon>
        <taxon>Bacillati</taxon>
        <taxon>Cyanobacteriota</taxon>
        <taxon>Cyanophyceae</taxon>
        <taxon>Oscillatoriophycideae</taxon>
        <taxon>Oscillatoriales</taxon>
        <taxon>Laspinemataceae</taxon>
        <taxon>Laspinema</taxon>
        <taxon>Laspinema olomoucense</taxon>
    </lineage>
</organism>